<comment type="caution">
    <text evidence="1">Lacks conserved residue(s) required for the propagation of feature annotation.</text>
</comment>
<accession>A0A7M5X4T5</accession>
<dbReference type="GeneID" id="136815644"/>
<dbReference type="InterPro" id="IPR008979">
    <property type="entry name" value="Galactose-bd-like_sf"/>
</dbReference>
<feature type="chain" id="PRO_5029899747" description="EGF-like domain-containing protein" evidence="2">
    <location>
        <begin position="21"/>
        <end position="306"/>
    </location>
</feature>
<dbReference type="InterPro" id="IPR000742">
    <property type="entry name" value="EGF"/>
</dbReference>
<evidence type="ECO:0000256" key="2">
    <source>
        <dbReference type="SAM" id="SignalP"/>
    </source>
</evidence>
<name>A0A7M5X4T5_9CNID</name>
<dbReference type="SUPFAM" id="SSF49785">
    <property type="entry name" value="Galactose-binding domain-like"/>
    <property type="match status" value="1"/>
</dbReference>
<sequence length="306" mass="35173">MMIFCSIFIYWMLLLSTTCGQHQQIRRFSQISGKNVFYGYANMVAHQDHILNVTALQTITINTTSPAKCITNCIDVENCNSVNVIIEQNGDLECQLLDTDRFRNSSSFIPQTESTHYAINHDCEWDETCINPNHKCIPDYQNGTHECVCPFQTYDEHCMFELTDNMALHKTVSMSTSSNVIRPGSICTDGTYGPDVPVCHTGMEYSNWLRIDLGSLKIITFLVIHNRILETANYILILERLSHNDIYVFNNGNPNDNRRLCTHIGYTRAEIYMARCTKPLLARNVELLQRDIWFNKSNNLAKIMVY</sequence>
<evidence type="ECO:0000259" key="3">
    <source>
        <dbReference type="PROSITE" id="PS50026"/>
    </source>
</evidence>
<dbReference type="PROSITE" id="PS50026">
    <property type="entry name" value="EGF_3"/>
    <property type="match status" value="1"/>
</dbReference>
<feature type="signal peptide" evidence="2">
    <location>
        <begin position="1"/>
        <end position="20"/>
    </location>
</feature>
<dbReference type="EnsemblMetazoa" id="CLYHEMT017809.1">
    <property type="protein sequence ID" value="CLYHEMP017809.1"/>
    <property type="gene ID" value="CLYHEMG017809"/>
</dbReference>
<keyword evidence="5" id="KW-1185">Reference proteome</keyword>
<dbReference type="RefSeq" id="XP_066928190.1">
    <property type="nucleotide sequence ID" value="XM_067072089.1"/>
</dbReference>
<organism evidence="4 5">
    <name type="scientific">Clytia hemisphaerica</name>
    <dbReference type="NCBI Taxonomy" id="252671"/>
    <lineage>
        <taxon>Eukaryota</taxon>
        <taxon>Metazoa</taxon>
        <taxon>Cnidaria</taxon>
        <taxon>Hydrozoa</taxon>
        <taxon>Hydroidolina</taxon>
        <taxon>Leptothecata</taxon>
        <taxon>Obeliida</taxon>
        <taxon>Clytiidae</taxon>
        <taxon>Clytia</taxon>
    </lineage>
</organism>
<dbReference type="Gene3D" id="2.60.120.260">
    <property type="entry name" value="Galactose-binding domain-like"/>
    <property type="match status" value="1"/>
</dbReference>
<feature type="disulfide bond" evidence="1">
    <location>
        <begin position="149"/>
        <end position="158"/>
    </location>
</feature>
<evidence type="ECO:0000313" key="5">
    <source>
        <dbReference type="Proteomes" id="UP000594262"/>
    </source>
</evidence>
<keyword evidence="1" id="KW-0245">EGF-like domain</keyword>
<dbReference type="AlphaFoldDB" id="A0A7M5X4T5"/>
<feature type="domain" description="EGF-like" evidence="3">
    <location>
        <begin position="119"/>
        <end position="159"/>
    </location>
</feature>
<proteinExistence type="predicted"/>
<protein>
    <recommendedName>
        <fullName evidence="3">EGF-like domain-containing protein</fullName>
    </recommendedName>
</protein>
<reference evidence="4" key="1">
    <citation type="submission" date="2021-01" db="UniProtKB">
        <authorList>
            <consortium name="EnsemblMetazoa"/>
        </authorList>
    </citation>
    <scope>IDENTIFICATION</scope>
</reference>
<dbReference type="OrthoDB" id="5983439at2759"/>
<evidence type="ECO:0000313" key="4">
    <source>
        <dbReference type="EnsemblMetazoa" id="CLYHEMP017809.1"/>
    </source>
</evidence>
<dbReference type="Proteomes" id="UP000594262">
    <property type="component" value="Unplaced"/>
</dbReference>
<evidence type="ECO:0000256" key="1">
    <source>
        <dbReference type="PROSITE-ProRule" id="PRU00076"/>
    </source>
</evidence>
<keyword evidence="2" id="KW-0732">Signal</keyword>
<keyword evidence="1" id="KW-1015">Disulfide bond</keyword>